<organism evidence="4 5">
    <name type="scientific">Marinobacterium aestuariivivens</name>
    <dbReference type="NCBI Taxonomy" id="1698799"/>
    <lineage>
        <taxon>Bacteria</taxon>
        <taxon>Pseudomonadati</taxon>
        <taxon>Pseudomonadota</taxon>
        <taxon>Gammaproteobacteria</taxon>
        <taxon>Oceanospirillales</taxon>
        <taxon>Oceanospirillaceae</taxon>
        <taxon>Marinobacterium</taxon>
    </lineage>
</organism>
<evidence type="ECO:0000313" key="4">
    <source>
        <dbReference type="EMBL" id="MFC6669688.1"/>
    </source>
</evidence>
<feature type="chain" id="PRO_5045535898" evidence="2">
    <location>
        <begin position="22"/>
        <end position="184"/>
    </location>
</feature>
<dbReference type="RefSeq" id="WP_379908233.1">
    <property type="nucleotide sequence ID" value="NZ_JBHSWE010000001.1"/>
</dbReference>
<dbReference type="SUPFAM" id="SSF56925">
    <property type="entry name" value="OMPA-like"/>
    <property type="match status" value="1"/>
</dbReference>
<name>A0ABW1ZWX4_9GAMM</name>
<keyword evidence="5" id="KW-1185">Reference proteome</keyword>
<sequence length="184" mass="19861">MKKALMGLSIVALLSPSIAMAEGAYVGASYGHTELNLSGSDKRALSNAGISFDETDKGYKVFAGYRVNDYFAAEFFYTDLGQAVFKDGVDTLKLEADTVGVAALGMVPINEYVDLYAKVGFHNWDADLNLAGTGISLSDDGTDPVYGAGINYTVNHISVRFEFERYELDDEDVDLISGGVAYNF</sequence>
<accession>A0ABW1ZWX4</accession>
<evidence type="ECO:0000313" key="5">
    <source>
        <dbReference type="Proteomes" id="UP001596422"/>
    </source>
</evidence>
<dbReference type="InterPro" id="IPR027385">
    <property type="entry name" value="Beta-barrel_OMP"/>
</dbReference>
<feature type="signal peptide" evidence="2">
    <location>
        <begin position="1"/>
        <end position="21"/>
    </location>
</feature>
<dbReference type="Gene3D" id="2.40.160.20">
    <property type="match status" value="1"/>
</dbReference>
<protein>
    <submittedName>
        <fullName evidence="4">Outer membrane beta-barrel protein</fullName>
    </submittedName>
</protein>
<evidence type="ECO:0000259" key="3">
    <source>
        <dbReference type="Pfam" id="PF13505"/>
    </source>
</evidence>
<proteinExistence type="predicted"/>
<comment type="caution">
    <text evidence="4">The sequence shown here is derived from an EMBL/GenBank/DDBJ whole genome shotgun (WGS) entry which is preliminary data.</text>
</comment>
<evidence type="ECO:0000256" key="1">
    <source>
        <dbReference type="ARBA" id="ARBA00022729"/>
    </source>
</evidence>
<reference evidence="5" key="1">
    <citation type="journal article" date="2019" name="Int. J. Syst. Evol. Microbiol.">
        <title>The Global Catalogue of Microorganisms (GCM) 10K type strain sequencing project: providing services to taxonomists for standard genome sequencing and annotation.</title>
        <authorList>
            <consortium name="The Broad Institute Genomics Platform"/>
            <consortium name="The Broad Institute Genome Sequencing Center for Infectious Disease"/>
            <person name="Wu L."/>
            <person name="Ma J."/>
        </authorList>
    </citation>
    <scope>NUCLEOTIDE SEQUENCE [LARGE SCALE GENOMIC DNA]</scope>
    <source>
        <strain evidence="5">NBRC 111756</strain>
    </source>
</reference>
<dbReference type="InterPro" id="IPR011250">
    <property type="entry name" value="OMP/PagP_B-barrel"/>
</dbReference>
<feature type="domain" description="Outer membrane protein beta-barrel" evidence="3">
    <location>
        <begin position="21"/>
        <end position="184"/>
    </location>
</feature>
<dbReference type="Proteomes" id="UP001596422">
    <property type="component" value="Unassembled WGS sequence"/>
</dbReference>
<evidence type="ECO:0000256" key="2">
    <source>
        <dbReference type="SAM" id="SignalP"/>
    </source>
</evidence>
<gene>
    <name evidence="4" type="ORF">ACFQDL_05995</name>
</gene>
<dbReference type="EMBL" id="JBHSWE010000001">
    <property type="protein sequence ID" value="MFC6669688.1"/>
    <property type="molecule type" value="Genomic_DNA"/>
</dbReference>
<dbReference type="Pfam" id="PF13505">
    <property type="entry name" value="OMP_b-brl"/>
    <property type="match status" value="1"/>
</dbReference>
<keyword evidence="1 2" id="KW-0732">Signal</keyword>